<keyword evidence="7" id="KW-1185">Reference proteome</keyword>
<dbReference type="InterPro" id="IPR012674">
    <property type="entry name" value="Calycin"/>
</dbReference>
<dbReference type="InterPro" id="IPR022939">
    <property type="entry name" value="Nb(III)_bact/plant"/>
</dbReference>
<comment type="caution">
    <text evidence="4">Lacks conserved residue(s) required for the propagation of feature annotation.</text>
</comment>
<feature type="short sequence motif" description="GXWXGXG" evidence="4">
    <location>
        <begin position="21"/>
        <end position="27"/>
    </location>
</feature>
<comment type="catalytic activity">
    <reaction evidence="4">
        <text>peroxynitrite = nitrate</text>
        <dbReference type="Rhea" id="RHEA:63116"/>
        <dbReference type="ChEBI" id="CHEBI:17632"/>
        <dbReference type="ChEBI" id="CHEBI:25941"/>
    </reaction>
</comment>
<comment type="domain">
    <text evidence="4">Forms a 10-stranded antiparallel beta-barrel structure able to accommodate a hydrophobic ligand in its interior. In fact, this fold hosts the heme group, which is located in a wide surface cleft.</text>
</comment>
<evidence type="ECO:0000256" key="3">
    <source>
        <dbReference type="ARBA" id="ARBA00023235"/>
    </source>
</evidence>
<evidence type="ECO:0000256" key="4">
    <source>
        <dbReference type="HAMAP-Rule" id="MF_01297"/>
    </source>
</evidence>
<dbReference type="PANTHER" id="PTHR15854:SF4">
    <property type="entry name" value="PEROXYNITRITE ISOMERASE THAP4"/>
    <property type="match status" value="1"/>
</dbReference>
<feature type="domain" description="THAP4-like heme-binding" evidence="5">
    <location>
        <begin position="12"/>
        <end position="197"/>
    </location>
</feature>
<reference evidence="6 7" key="1">
    <citation type="journal article" date="2003" name="Int. J. Syst. Evol. Microbiol.">
        <title>Kocuria polaris sp. nov., an orange-pigmented psychrophilic bacterium isolated from an Antarctic cyanobacterial mat sample.</title>
        <authorList>
            <person name="Reddy G.S."/>
            <person name="Prakash J.S."/>
            <person name="Prabahar V."/>
            <person name="Matsumoto G.I."/>
            <person name="Stackebrandt E."/>
            <person name="Shivaji S."/>
        </authorList>
    </citation>
    <scope>NUCLEOTIDE SEQUENCE [LARGE SCALE GENOMIC DNA]</scope>
    <source>
        <strain evidence="6 7">CMS 76or</strain>
    </source>
</reference>
<gene>
    <name evidence="6" type="ORF">GY22_05940</name>
</gene>
<dbReference type="Gene3D" id="2.40.128.20">
    <property type="match status" value="1"/>
</dbReference>
<dbReference type="GO" id="GO:0062213">
    <property type="term" value="F:peroxynitrite isomerase activity"/>
    <property type="evidence" value="ECO:0007669"/>
    <property type="project" value="UniProtKB-UniRule"/>
</dbReference>
<sequence length="199" mass="21971">MPIEIPSDLLPELVPFAWLLGTWEGDGFMGYGEVEQRPFRQRVTFEQNGLPFLDYRAQTTLLDDEGQPMRPATVEQGFWQLDRTLEDGDVGPGMLPPDLVPVLQGAEDVERMRNADGGFDVLVTLTHPGGVAELYAGQIKGPRIDLATDAVIRARGAKEYSSSTRMYGLVHGDLFWAWDMAALGEPLTTHASAQLRKIG</sequence>
<keyword evidence="2 4" id="KW-0408">Iron</keyword>
<protein>
    <recommendedName>
        <fullName evidence="4">Peroxynitrite isomerase</fullName>
        <ecNumber evidence="4">5.99.-.-</ecNumber>
    </recommendedName>
    <alternativeName>
        <fullName evidence="4">Ferric nitrobindin</fullName>
        <shortName evidence="4">Nb(III)</shortName>
    </alternativeName>
</protein>
<evidence type="ECO:0000313" key="7">
    <source>
        <dbReference type="Proteomes" id="UP000030466"/>
    </source>
</evidence>
<evidence type="ECO:0000256" key="2">
    <source>
        <dbReference type="ARBA" id="ARBA00023004"/>
    </source>
</evidence>
<comment type="similarity">
    <text evidence="4">Belongs to the nitrobindin family.</text>
</comment>
<dbReference type="GO" id="GO:0046872">
    <property type="term" value="F:metal ion binding"/>
    <property type="evidence" value="ECO:0007669"/>
    <property type="project" value="UniProtKB-KW"/>
</dbReference>
<dbReference type="InterPro" id="IPR014878">
    <property type="entry name" value="THAP4-like_heme-bd"/>
</dbReference>
<feature type="binding site" description="axial binding residue" evidence="4">
    <location>
        <position position="190"/>
    </location>
    <ligand>
        <name>heme b</name>
        <dbReference type="ChEBI" id="CHEBI:60344"/>
    </ligand>
    <ligandPart>
        <name>Fe</name>
        <dbReference type="ChEBI" id="CHEBI:18248"/>
    </ligandPart>
</feature>
<keyword evidence="3 4" id="KW-0413">Isomerase</keyword>
<organism evidence="6 7">
    <name type="scientific">Kocuria rosea subsp. polaris</name>
    <dbReference type="NCBI Taxonomy" id="136273"/>
    <lineage>
        <taxon>Bacteria</taxon>
        <taxon>Bacillati</taxon>
        <taxon>Actinomycetota</taxon>
        <taxon>Actinomycetes</taxon>
        <taxon>Micrococcales</taxon>
        <taxon>Micrococcaceae</taxon>
        <taxon>Kocuria</taxon>
    </lineage>
</organism>
<evidence type="ECO:0000256" key="1">
    <source>
        <dbReference type="ARBA" id="ARBA00022617"/>
    </source>
</evidence>
<comment type="pathway">
    <text evidence="4">Nitrogen metabolism.</text>
</comment>
<evidence type="ECO:0000313" key="6">
    <source>
        <dbReference type="EMBL" id="KHD98094.1"/>
    </source>
</evidence>
<comment type="cofactor">
    <cofactor evidence="4">
        <name>heme b</name>
        <dbReference type="ChEBI" id="CHEBI:60344"/>
    </cofactor>
    <text evidence="4">Binds 1 heme b group per subunit, that coordinates a highly solvent-exposed Fe(III) atom.</text>
</comment>
<dbReference type="CDD" id="cd07828">
    <property type="entry name" value="lipocalin_heme-bd-THAP4-like"/>
    <property type="match status" value="1"/>
</dbReference>
<dbReference type="Proteomes" id="UP000030466">
    <property type="component" value="Unassembled WGS sequence"/>
</dbReference>
<comment type="caution">
    <text evidence="6">The sequence shown here is derived from an EMBL/GenBank/DDBJ whole genome shotgun (WGS) entry which is preliminary data.</text>
</comment>
<dbReference type="GO" id="GO:0020037">
    <property type="term" value="F:heme binding"/>
    <property type="evidence" value="ECO:0007669"/>
    <property type="project" value="UniProtKB-UniRule"/>
</dbReference>
<dbReference type="HAMAP" id="MF_01297">
    <property type="entry name" value="nitrobindin"/>
    <property type="match status" value="1"/>
</dbReference>
<feature type="binding site" evidence="4">
    <location>
        <position position="158"/>
    </location>
    <ligand>
        <name>heme b</name>
        <dbReference type="ChEBI" id="CHEBI:60344"/>
    </ligand>
</feature>
<name>A0A0A6VW50_KOCRO</name>
<dbReference type="Pfam" id="PF08768">
    <property type="entry name" value="THAP4_heme-bd"/>
    <property type="match status" value="1"/>
</dbReference>
<comment type="function">
    <text evidence="4">Heme-binding protein able to scavenge peroxynitrite and to protect free L-tyrosine against peroxynitrite-mediated nitration, by acting as a peroxynitrite isomerase that converts peroxynitrite to nitrate. Therefore, this protein likely plays a role in peroxynitrite sensing and in the detoxification of reactive nitrogen and oxygen species (RNS and ROS, respectively). Is able to bind nitric oxide (NO) in vitro, but may act as a sensor of peroxynitrite levels in vivo.</text>
</comment>
<dbReference type="EMBL" id="JSUH01000004">
    <property type="protein sequence ID" value="KHD98094.1"/>
    <property type="molecule type" value="Genomic_DNA"/>
</dbReference>
<dbReference type="PANTHER" id="PTHR15854">
    <property type="entry name" value="THAP4 PROTEIN"/>
    <property type="match status" value="1"/>
</dbReference>
<accession>A0A0A6VW50</accession>
<dbReference type="RefSeq" id="WP_017834235.1">
    <property type="nucleotide sequence ID" value="NZ_JSUH01000004.1"/>
</dbReference>
<dbReference type="EC" id="5.99.-.-" evidence="4"/>
<dbReference type="SUPFAM" id="SSF50814">
    <property type="entry name" value="Lipocalins"/>
    <property type="match status" value="1"/>
</dbReference>
<keyword evidence="1 4" id="KW-0349">Heme</keyword>
<proteinExistence type="inferred from homology"/>
<dbReference type="OrthoDB" id="4804006at2"/>
<dbReference type="AlphaFoldDB" id="A0A0A6VW50"/>
<dbReference type="InterPro" id="IPR045165">
    <property type="entry name" value="Nitrobindin"/>
</dbReference>
<keyword evidence="4" id="KW-0479">Metal-binding</keyword>
<evidence type="ECO:0000259" key="5">
    <source>
        <dbReference type="Pfam" id="PF08768"/>
    </source>
</evidence>